<feature type="region of interest" description="Disordered" evidence="2">
    <location>
        <begin position="484"/>
        <end position="504"/>
    </location>
</feature>
<evidence type="ECO:0000256" key="2">
    <source>
        <dbReference type="SAM" id="MobiDB-lite"/>
    </source>
</evidence>
<dbReference type="PANTHER" id="PTHR34121">
    <property type="entry name" value="MYOSIN-11"/>
    <property type="match status" value="1"/>
</dbReference>
<keyword evidence="4" id="KW-1185">Reference proteome</keyword>
<feature type="compositionally biased region" description="Acidic residues" evidence="2">
    <location>
        <begin position="670"/>
        <end position="680"/>
    </location>
</feature>
<feature type="region of interest" description="Disordered" evidence="2">
    <location>
        <begin position="594"/>
        <end position="680"/>
    </location>
</feature>
<organism evidence="3 4">
    <name type="scientific">Dichanthelium oligosanthes</name>
    <dbReference type="NCBI Taxonomy" id="888268"/>
    <lineage>
        <taxon>Eukaryota</taxon>
        <taxon>Viridiplantae</taxon>
        <taxon>Streptophyta</taxon>
        <taxon>Embryophyta</taxon>
        <taxon>Tracheophyta</taxon>
        <taxon>Spermatophyta</taxon>
        <taxon>Magnoliopsida</taxon>
        <taxon>Liliopsida</taxon>
        <taxon>Poales</taxon>
        <taxon>Poaceae</taxon>
        <taxon>PACMAD clade</taxon>
        <taxon>Panicoideae</taxon>
        <taxon>Panicodae</taxon>
        <taxon>Paniceae</taxon>
        <taxon>Dichantheliinae</taxon>
        <taxon>Dichanthelium</taxon>
    </lineage>
</organism>
<dbReference type="STRING" id="888268.A0A1E5VKD3"/>
<sequence length="680" mass="76295">MSSWLRSAVSRAVEAGGRSGVARAVKGYADAVAHHAGQAVADILHDRMGAQNYKSFKKTVARLEEAAVSCRGGERVELLKRWLGALQDVDAELGASELKASEDHDPSGEMDMSKAPMVLFYDADIDGGPMNFRDVFLYSQALEGITLSMILEAPSEEEVSLLLEIFGICLTGGKEVNKEIMSNVQDLAKAFSEYKDEVLVKREELLEYAQSIISGLKRNADIMSLITKIPSGLKADNYDLCFLQAFKEALSEVRLCSRVEELLLKKKSIIPGDSLDIHSQKASFTTHQVDKLKVLADSLASSSSKAEQRILEHRRQKEDALNFRVKKENEVSAAEKELLDEITELEKQRDELEAQLKKVNISLNAATGRLKQTREERDQFDEANNQIIFSLKKKEDDLSKSISLCNVESNVVKIWISFLEDSWKLQSSYNEQKEKKTCDELEKCVSDFLKLTKHYLSAFEEVLSPLIESIKTYVDNLAVLNSREEAKEHGDDETSESTNPRKSLEEEYLETEKKVLLSHLALTWFHSSSATLLLPIDVKNHFQIIIAFSIVDHIKKLFYSEQGANSRRDDPEVKNLIDEIEKLRESFESIERPTLSIESEKAKPLPVDGSKLSPSPLQAPATPKAAHVDSPKSPMKPEQHFDSDAELATIGSELGKEDKEYSGEEISGWEFDELEEDLKS</sequence>
<reference evidence="3 4" key="1">
    <citation type="submission" date="2016-09" db="EMBL/GenBank/DDBJ databases">
        <title>The draft genome of Dichanthelium oligosanthes: A C3 panicoid grass species.</title>
        <authorList>
            <person name="Studer A.J."/>
            <person name="Schnable J.C."/>
            <person name="Brutnell T.P."/>
        </authorList>
    </citation>
    <scope>NUCLEOTIDE SEQUENCE [LARGE SCALE GENOMIC DNA]</scope>
    <source>
        <strain evidence="4">cv. Kellogg 1175</strain>
        <tissue evidence="3">Leaf</tissue>
    </source>
</reference>
<dbReference type="OrthoDB" id="2019255at2759"/>
<proteinExistence type="predicted"/>
<feature type="coiled-coil region" evidence="1">
    <location>
        <begin position="328"/>
        <end position="383"/>
    </location>
</feature>
<comment type="caution">
    <text evidence="3">The sequence shown here is derived from an EMBL/GenBank/DDBJ whole genome shotgun (WGS) entry which is preliminary data.</text>
</comment>
<dbReference type="EMBL" id="LWDX02036952">
    <property type="protein sequence ID" value="OEL25580.1"/>
    <property type="molecule type" value="Genomic_DNA"/>
</dbReference>
<dbReference type="PANTHER" id="PTHR34121:SF4">
    <property type="entry name" value="OS05G0162200 PROTEIN"/>
    <property type="match status" value="1"/>
</dbReference>
<dbReference type="Proteomes" id="UP000095767">
    <property type="component" value="Unassembled WGS sequence"/>
</dbReference>
<gene>
    <name evidence="3" type="ORF">BAE44_0013401</name>
</gene>
<feature type="compositionally biased region" description="Basic and acidic residues" evidence="2">
    <location>
        <begin position="626"/>
        <end position="643"/>
    </location>
</feature>
<keyword evidence="1" id="KW-0175">Coiled coil</keyword>
<evidence type="ECO:0000313" key="4">
    <source>
        <dbReference type="Proteomes" id="UP000095767"/>
    </source>
</evidence>
<dbReference type="AlphaFoldDB" id="A0A1E5VKD3"/>
<name>A0A1E5VKD3_9POAL</name>
<accession>A0A1E5VKD3</accession>
<evidence type="ECO:0000256" key="1">
    <source>
        <dbReference type="SAM" id="Coils"/>
    </source>
</evidence>
<protein>
    <submittedName>
        <fullName evidence="3">Uncharacterized protein</fullName>
    </submittedName>
</protein>
<evidence type="ECO:0000313" key="3">
    <source>
        <dbReference type="EMBL" id="OEL25580.1"/>
    </source>
</evidence>